<sequence>MPVIDVTDLCKSYSGRTVLDHVSFSVEPGEIFGILGPNGAGKTTTVEIIEGLRRADSGTVRVLGLDPIADAAALREVVGVQLQHTQLPDNLKVWEALDLYASFYEHPRDWRELLDEWGLADRRDTRFAKLSGGQKQRLIIALALVGNPQVAFLDELTTGLDPQARRATWELVKQVRDAGVTVVLVSHFMDEVEELCDRVAVFSDGRIAAIDSPAGLIAAVDAEHAMRFTPAPDAAATAIDLIRDLPGVSAVTRSGAQVIVTGRGDFATAVTAVLARNHVLVSDLRIDTRTLDDAFVALTGRSFDR</sequence>
<evidence type="ECO:0000256" key="8">
    <source>
        <dbReference type="ARBA" id="ARBA00023251"/>
    </source>
</evidence>
<dbReference type="SUPFAM" id="SSF52540">
    <property type="entry name" value="P-loop containing nucleoside triphosphate hydrolases"/>
    <property type="match status" value="1"/>
</dbReference>
<evidence type="ECO:0000256" key="5">
    <source>
        <dbReference type="ARBA" id="ARBA00022840"/>
    </source>
</evidence>
<name>A0A6I2F7M2_9MICO</name>
<dbReference type="GO" id="GO:0005524">
    <property type="term" value="F:ATP binding"/>
    <property type="evidence" value="ECO:0007669"/>
    <property type="project" value="UniProtKB-KW"/>
</dbReference>
<dbReference type="PROSITE" id="PS50893">
    <property type="entry name" value="ABC_TRANSPORTER_2"/>
    <property type="match status" value="1"/>
</dbReference>
<proteinExistence type="predicted"/>
<dbReference type="GO" id="GO:0016887">
    <property type="term" value="F:ATP hydrolysis activity"/>
    <property type="evidence" value="ECO:0007669"/>
    <property type="project" value="InterPro"/>
</dbReference>
<keyword evidence="6" id="KW-1278">Translocase</keyword>
<keyword evidence="3" id="KW-1003">Cell membrane</keyword>
<dbReference type="PANTHER" id="PTHR42711:SF16">
    <property type="entry name" value="ABC TRANSPORTER ATP-BINDING PROTEIN"/>
    <property type="match status" value="1"/>
</dbReference>
<comment type="caution">
    <text evidence="10">The sequence shown here is derived from an EMBL/GenBank/DDBJ whole genome shotgun (WGS) entry which is preliminary data.</text>
</comment>
<dbReference type="FunFam" id="3.40.50.300:FF:000589">
    <property type="entry name" value="ABC transporter, ATP-binding subunit"/>
    <property type="match status" value="1"/>
</dbReference>
<dbReference type="InterPro" id="IPR027417">
    <property type="entry name" value="P-loop_NTPase"/>
</dbReference>
<evidence type="ECO:0000256" key="2">
    <source>
        <dbReference type="ARBA" id="ARBA00022448"/>
    </source>
</evidence>
<dbReference type="RefSeq" id="WP_153684758.1">
    <property type="nucleotide sequence ID" value="NZ_WJIF01000005.1"/>
</dbReference>
<dbReference type="PROSITE" id="PS00211">
    <property type="entry name" value="ABC_TRANSPORTER_1"/>
    <property type="match status" value="1"/>
</dbReference>
<keyword evidence="8" id="KW-0046">Antibiotic resistance</keyword>
<reference evidence="10 11" key="1">
    <citation type="submission" date="2019-10" db="EMBL/GenBank/DDBJ databases">
        <authorList>
            <person name="Nie G."/>
            <person name="Ming H."/>
            <person name="Yi B."/>
        </authorList>
    </citation>
    <scope>NUCLEOTIDE SEQUENCE [LARGE SCALE GENOMIC DNA]</scope>
    <source>
        <strain evidence="10 11">CFH 90414</strain>
    </source>
</reference>
<dbReference type="CDD" id="cd03230">
    <property type="entry name" value="ABC_DR_subfamily_A"/>
    <property type="match status" value="1"/>
</dbReference>
<comment type="subcellular location">
    <subcellularLocation>
        <location evidence="1">Cell membrane</location>
        <topology evidence="1">Peripheral membrane protein</topology>
    </subcellularLocation>
</comment>
<keyword evidence="7" id="KW-0472">Membrane</keyword>
<gene>
    <name evidence="10" type="ORF">GE115_10600</name>
</gene>
<dbReference type="Gene3D" id="3.40.50.300">
    <property type="entry name" value="P-loop containing nucleotide triphosphate hydrolases"/>
    <property type="match status" value="1"/>
</dbReference>
<organism evidence="10 11">
    <name type="scientific">Agromyces agglutinans</name>
    <dbReference type="NCBI Taxonomy" id="2662258"/>
    <lineage>
        <taxon>Bacteria</taxon>
        <taxon>Bacillati</taxon>
        <taxon>Actinomycetota</taxon>
        <taxon>Actinomycetes</taxon>
        <taxon>Micrococcales</taxon>
        <taxon>Microbacteriaceae</taxon>
        <taxon>Agromyces</taxon>
    </lineage>
</organism>
<keyword evidence="4" id="KW-0547">Nucleotide-binding</keyword>
<feature type="domain" description="ABC transporter" evidence="9">
    <location>
        <begin position="4"/>
        <end position="229"/>
    </location>
</feature>
<evidence type="ECO:0000313" key="10">
    <source>
        <dbReference type="EMBL" id="MRG60311.1"/>
    </source>
</evidence>
<dbReference type="InterPro" id="IPR050763">
    <property type="entry name" value="ABC_transporter_ATP-binding"/>
</dbReference>
<dbReference type="AlphaFoldDB" id="A0A6I2F7M2"/>
<evidence type="ECO:0000259" key="9">
    <source>
        <dbReference type="PROSITE" id="PS50893"/>
    </source>
</evidence>
<dbReference type="Pfam" id="PF00005">
    <property type="entry name" value="ABC_tran"/>
    <property type="match status" value="1"/>
</dbReference>
<keyword evidence="2" id="KW-0813">Transport</keyword>
<accession>A0A6I2F7M2</accession>
<dbReference type="PANTHER" id="PTHR42711">
    <property type="entry name" value="ABC TRANSPORTER ATP-BINDING PROTEIN"/>
    <property type="match status" value="1"/>
</dbReference>
<keyword evidence="11" id="KW-1185">Reference proteome</keyword>
<protein>
    <submittedName>
        <fullName evidence="10">ATP-binding cassette domain-containing protein</fullName>
    </submittedName>
</protein>
<evidence type="ECO:0000256" key="6">
    <source>
        <dbReference type="ARBA" id="ARBA00022967"/>
    </source>
</evidence>
<dbReference type="InterPro" id="IPR017871">
    <property type="entry name" value="ABC_transporter-like_CS"/>
</dbReference>
<keyword evidence="5 10" id="KW-0067">ATP-binding</keyword>
<evidence type="ECO:0000256" key="3">
    <source>
        <dbReference type="ARBA" id="ARBA00022475"/>
    </source>
</evidence>
<evidence type="ECO:0000256" key="4">
    <source>
        <dbReference type="ARBA" id="ARBA00022741"/>
    </source>
</evidence>
<dbReference type="InterPro" id="IPR003593">
    <property type="entry name" value="AAA+_ATPase"/>
</dbReference>
<dbReference type="EMBL" id="WJIF01000005">
    <property type="protein sequence ID" value="MRG60311.1"/>
    <property type="molecule type" value="Genomic_DNA"/>
</dbReference>
<dbReference type="GO" id="GO:0046677">
    <property type="term" value="P:response to antibiotic"/>
    <property type="evidence" value="ECO:0007669"/>
    <property type="project" value="UniProtKB-KW"/>
</dbReference>
<evidence type="ECO:0000256" key="7">
    <source>
        <dbReference type="ARBA" id="ARBA00023136"/>
    </source>
</evidence>
<dbReference type="Proteomes" id="UP000431080">
    <property type="component" value="Unassembled WGS sequence"/>
</dbReference>
<dbReference type="GO" id="GO:0005886">
    <property type="term" value="C:plasma membrane"/>
    <property type="evidence" value="ECO:0007669"/>
    <property type="project" value="UniProtKB-SubCell"/>
</dbReference>
<dbReference type="InterPro" id="IPR003439">
    <property type="entry name" value="ABC_transporter-like_ATP-bd"/>
</dbReference>
<evidence type="ECO:0000313" key="11">
    <source>
        <dbReference type="Proteomes" id="UP000431080"/>
    </source>
</evidence>
<dbReference type="SMART" id="SM00382">
    <property type="entry name" value="AAA"/>
    <property type="match status" value="1"/>
</dbReference>
<evidence type="ECO:0000256" key="1">
    <source>
        <dbReference type="ARBA" id="ARBA00004202"/>
    </source>
</evidence>